<dbReference type="Proteomes" id="UP000306441">
    <property type="component" value="Unassembled WGS sequence"/>
</dbReference>
<dbReference type="EMBL" id="SSNY01000001">
    <property type="protein sequence ID" value="THF59593.1"/>
    <property type="molecule type" value="Genomic_DNA"/>
</dbReference>
<evidence type="ECO:0000313" key="3">
    <source>
        <dbReference type="Proteomes" id="UP000306441"/>
    </source>
</evidence>
<accession>A0ABY2QBC6</accession>
<protein>
    <submittedName>
        <fullName evidence="2">Uncharacterized protein</fullName>
    </submittedName>
</protein>
<reference evidence="2 3" key="1">
    <citation type="submission" date="2019-04" db="EMBL/GenBank/DDBJ databases">
        <title>Mesorhizobium composti sp. nov., isolated from compost.</title>
        <authorList>
            <person name="Lin S.-Y."/>
            <person name="Hameed A."/>
            <person name="Hsieh Y.-T."/>
            <person name="Young C.-C."/>
        </authorList>
    </citation>
    <scope>NUCLEOTIDE SEQUENCE [LARGE SCALE GENOMIC DNA]</scope>
    <source>
        <strain evidence="2 3">CC-YTH430</strain>
    </source>
</reference>
<comment type="caution">
    <text evidence="2">The sequence shown here is derived from an EMBL/GenBank/DDBJ whole genome shotgun (WGS) entry which is preliminary data.</text>
</comment>
<keyword evidence="3" id="KW-1185">Reference proteome</keyword>
<feature type="chain" id="PRO_5045581965" evidence="1">
    <location>
        <begin position="23"/>
        <end position="112"/>
    </location>
</feature>
<keyword evidence="1" id="KW-0732">Signal</keyword>
<feature type="signal peptide" evidence="1">
    <location>
        <begin position="1"/>
        <end position="22"/>
    </location>
</feature>
<dbReference type="RefSeq" id="WP_136352920.1">
    <property type="nucleotide sequence ID" value="NZ_SSNY01000001.1"/>
</dbReference>
<gene>
    <name evidence="2" type="ORF">E6C48_00575</name>
</gene>
<evidence type="ECO:0000313" key="2">
    <source>
        <dbReference type="EMBL" id="THF59593.1"/>
    </source>
</evidence>
<sequence>MKKYAFALTVAVCSFSAAGAYAGGFGHKGSTNMFRSGGNTGVSSGLINISPSIGLGDVTALNNVLSGNAILSGNTVSGILNGNNTNVLSGILGTVGNAVSQGNHSYKLGRRH</sequence>
<proteinExistence type="predicted"/>
<evidence type="ECO:0000256" key="1">
    <source>
        <dbReference type="SAM" id="SignalP"/>
    </source>
</evidence>
<name>A0ABY2QBC6_9HYPH</name>
<organism evidence="2 3">
    <name type="scientific">Ollibium composti</name>
    <dbReference type="NCBI Taxonomy" id="2675109"/>
    <lineage>
        <taxon>Bacteria</taxon>
        <taxon>Pseudomonadati</taxon>
        <taxon>Pseudomonadota</taxon>
        <taxon>Alphaproteobacteria</taxon>
        <taxon>Hyphomicrobiales</taxon>
        <taxon>Phyllobacteriaceae</taxon>
        <taxon>Ollibium</taxon>
    </lineage>
</organism>